<dbReference type="PROSITE" id="PS00166">
    <property type="entry name" value="ENOYL_COA_HYDRATASE"/>
    <property type="match status" value="1"/>
</dbReference>
<protein>
    <recommendedName>
        <fullName evidence="3">Enoyl-CoA hydratase</fullName>
    </recommendedName>
</protein>
<accession>A0A381PHJ4</accession>
<dbReference type="EMBL" id="UINC01000962">
    <property type="protein sequence ID" value="SUZ65569.1"/>
    <property type="molecule type" value="Genomic_DNA"/>
</dbReference>
<dbReference type="InterPro" id="IPR029045">
    <property type="entry name" value="ClpP/crotonase-like_dom_sf"/>
</dbReference>
<dbReference type="AlphaFoldDB" id="A0A381PHJ4"/>
<evidence type="ECO:0008006" key="3">
    <source>
        <dbReference type="Google" id="ProtNLM"/>
    </source>
</evidence>
<evidence type="ECO:0000313" key="2">
    <source>
        <dbReference type="EMBL" id="SUZ65569.1"/>
    </source>
</evidence>
<dbReference type="GO" id="GO:0006635">
    <property type="term" value="P:fatty acid beta-oxidation"/>
    <property type="evidence" value="ECO:0007669"/>
    <property type="project" value="TreeGrafter"/>
</dbReference>
<dbReference type="CDD" id="cd06558">
    <property type="entry name" value="crotonase-like"/>
    <property type="match status" value="1"/>
</dbReference>
<comment type="similarity">
    <text evidence="1">Belongs to the enoyl-CoA hydratase/isomerase family.</text>
</comment>
<dbReference type="SUPFAM" id="SSF52096">
    <property type="entry name" value="ClpP/crotonase"/>
    <property type="match status" value="1"/>
</dbReference>
<dbReference type="Gene3D" id="3.90.226.10">
    <property type="entry name" value="2-enoyl-CoA Hydratase, Chain A, domain 1"/>
    <property type="match status" value="1"/>
</dbReference>
<reference evidence="2" key="1">
    <citation type="submission" date="2018-05" db="EMBL/GenBank/DDBJ databases">
        <authorList>
            <person name="Lanie J.A."/>
            <person name="Ng W.-L."/>
            <person name="Kazmierczak K.M."/>
            <person name="Andrzejewski T.M."/>
            <person name="Davidsen T.M."/>
            <person name="Wayne K.J."/>
            <person name="Tettelin H."/>
            <person name="Glass J.I."/>
            <person name="Rusch D."/>
            <person name="Podicherti R."/>
            <person name="Tsui H.-C.T."/>
            <person name="Winkler M.E."/>
        </authorList>
    </citation>
    <scope>NUCLEOTIDE SEQUENCE</scope>
</reference>
<dbReference type="InterPro" id="IPR018376">
    <property type="entry name" value="Enoyl-CoA_hyd/isom_CS"/>
</dbReference>
<sequence length="266" mass="28808">MKENYGDISVTSLPGYVVQCEIHRAPNNFFDLELITDLADCFDDLDANPGCRAIVLCSEGKHFCAGANFQTPDGKPEGDVMAAKSARESNPLYTEAVRLFGNKKPVIAAVQGAAVGGGLGLAMMADFRVASENTRMTANFVKLGFTPGFGLTHTLPRLIGQQKANMLFLTGRRINGETAMKWGVADVFATAEDIRDKAVGLAREIAENAPLALISLREQMRPGLVEAVRVATDIEGREQFWLTRTEDHKEGVSAVAERRVGSFTAK</sequence>
<evidence type="ECO:0000256" key="1">
    <source>
        <dbReference type="ARBA" id="ARBA00005254"/>
    </source>
</evidence>
<organism evidence="2">
    <name type="scientific">marine metagenome</name>
    <dbReference type="NCBI Taxonomy" id="408172"/>
    <lineage>
        <taxon>unclassified sequences</taxon>
        <taxon>metagenomes</taxon>
        <taxon>ecological metagenomes</taxon>
    </lineage>
</organism>
<dbReference type="PANTHER" id="PTHR11941">
    <property type="entry name" value="ENOYL-COA HYDRATASE-RELATED"/>
    <property type="match status" value="1"/>
</dbReference>
<proteinExistence type="inferred from homology"/>
<dbReference type="Pfam" id="PF00378">
    <property type="entry name" value="ECH_1"/>
    <property type="match status" value="1"/>
</dbReference>
<dbReference type="GO" id="GO:0003824">
    <property type="term" value="F:catalytic activity"/>
    <property type="evidence" value="ECO:0007669"/>
    <property type="project" value="InterPro"/>
</dbReference>
<dbReference type="PANTHER" id="PTHR11941:SF54">
    <property type="entry name" value="ENOYL-COA HYDRATASE, MITOCHONDRIAL"/>
    <property type="match status" value="1"/>
</dbReference>
<gene>
    <name evidence="2" type="ORF">METZ01_LOCUS18423</name>
</gene>
<name>A0A381PHJ4_9ZZZZ</name>
<dbReference type="InterPro" id="IPR001753">
    <property type="entry name" value="Enoyl-CoA_hydra/iso"/>
</dbReference>